<dbReference type="Gene3D" id="3.40.30.10">
    <property type="entry name" value="Glutaredoxin"/>
    <property type="match status" value="1"/>
</dbReference>
<name>A0A424Z147_9BACT</name>
<dbReference type="PANTHER" id="PTHR32234">
    <property type="entry name" value="THIOL:DISULFIDE INTERCHANGE PROTEIN DSBD"/>
    <property type="match status" value="1"/>
</dbReference>
<dbReference type="GO" id="GO:0047134">
    <property type="term" value="F:protein-disulfide reductase [NAD(P)H] activity"/>
    <property type="evidence" value="ECO:0007669"/>
    <property type="project" value="UniProtKB-EC"/>
</dbReference>
<keyword evidence="6 7" id="KW-0472">Membrane</keyword>
<dbReference type="Pfam" id="PF11412">
    <property type="entry name" value="DsbD_N"/>
    <property type="match status" value="1"/>
</dbReference>
<evidence type="ECO:0000313" key="9">
    <source>
        <dbReference type="EMBL" id="RQD87911.1"/>
    </source>
</evidence>
<dbReference type="GO" id="GO:0017004">
    <property type="term" value="P:cytochrome complex assembly"/>
    <property type="evidence" value="ECO:0007669"/>
    <property type="project" value="UniProtKB-KW"/>
</dbReference>
<keyword evidence="4" id="KW-0201">Cytochrome c-type biogenesis</keyword>
<evidence type="ECO:0000256" key="4">
    <source>
        <dbReference type="ARBA" id="ARBA00022748"/>
    </source>
</evidence>
<keyword evidence="3 7" id="KW-0812">Transmembrane</keyword>
<dbReference type="PROSITE" id="PS51352">
    <property type="entry name" value="THIOREDOXIN_2"/>
    <property type="match status" value="1"/>
</dbReference>
<dbReference type="EC" id="1.8.1.8" evidence="9"/>
<evidence type="ECO:0000313" key="10">
    <source>
        <dbReference type="Proteomes" id="UP000286095"/>
    </source>
</evidence>
<dbReference type="InterPro" id="IPR036929">
    <property type="entry name" value="DsbDN_sf"/>
</dbReference>
<dbReference type="EMBL" id="QURW01000006">
    <property type="protein sequence ID" value="RQD87911.1"/>
    <property type="molecule type" value="Genomic_DNA"/>
</dbReference>
<dbReference type="InterPro" id="IPR036249">
    <property type="entry name" value="Thioredoxin-like_sf"/>
</dbReference>
<dbReference type="GO" id="GO:0005886">
    <property type="term" value="C:plasma membrane"/>
    <property type="evidence" value="ECO:0007669"/>
    <property type="project" value="UniProtKB-SubCell"/>
</dbReference>
<evidence type="ECO:0000256" key="2">
    <source>
        <dbReference type="ARBA" id="ARBA00022475"/>
    </source>
</evidence>
<reference evidence="9 10" key="1">
    <citation type="submission" date="2018-08" db="EMBL/GenBank/DDBJ databases">
        <title>Survival mechanisms of Campylobacter hepaticus identified by genomic analysis and comparative transcriptomic analysis of in vivo and in vitro derived bacteria.</title>
        <authorList>
            <person name="Van T.T.H."/>
            <person name="Moore R.J."/>
        </authorList>
    </citation>
    <scope>NUCLEOTIDE SEQUENCE [LARGE SCALE GENOMIC DNA]</scope>
    <source>
        <strain evidence="9 10">54L</strain>
    </source>
</reference>
<feature type="transmembrane region" description="Helical" evidence="7">
    <location>
        <begin position="248"/>
        <end position="268"/>
    </location>
</feature>
<feature type="transmembrane region" description="Helical" evidence="7">
    <location>
        <begin position="418"/>
        <end position="437"/>
    </location>
</feature>
<evidence type="ECO:0000256" key="1">
    <source>
        <dbReference type="ARBA" id="ARBA00004651"/>
    </source>
</evidence>
<dbReference type="InterPro" id="IPR012336">
    <property type="entry name" value="Thioredoxin-like_fold"/>
</dbReference>
<feature type="domain" description="Thioredoxin" evidence="8">
    <location>
        <begin position="438"/>
        <end position="568"/>
    </location>
</feature>
<accession>A0A424Z147</accession>
<evidence type="ECO:0000256" key="5">
    <source>
        <dbReference type="ARBA" id="ARBA00022989"/>
    </source>
</evidence>
<dbReference type="GO" id="GO:0045454">
    <property type="term" value="P:cell redox homeostasis"/>
    <property type="evidence" value="ECO:0007669"/>
    <property type="project" value="TreeGrafter"/>
</dbReference>
<dbReference type="InterPro" id="IPR013766">
    <property type="entry name" value="Thioredoxin_domain"/>
</dbReference>
<keyword evidence="5 7" id="KW-1133">Transmembrane helix</keyword>
<dbReference type="InterPro" id="IPR003834">
    <property type="entry name" value="Cyt_c_assmbl_TM_dom"/>
</dbReference>
<evidence type="ECO:0000256" key="6">
    <source>
        <dbReference type="ARBA" id="ARBA00023136"/>
    </source>
</evidence>
<feature type="transmembrane region" description="Helical" evidence="7">
    <location>
        <begin position="325"/>
        <end position="352"/>
    </location>
</feature>
<dbReference type="Pfam" id="PF02683">
    <property type="entry name" value="DsbD_TM"/>
    <property type="match status" value="1"/>
</dbReference>
<feature type="transmembrane region" description="Helical" evidence="7">
    <location>
        <begin position="167"/>
        <end position="200"/>
    </location>
</feature>
<evidence type="ECO:0000256" key="7">
    <source>
        <dbReference type="SAM" id="Phobius"/>
    </source>
</evidence>
<evidence type="ECO:0000256" key="3">
    <source>
        <dbReference type="ARBA" id="ARBA00022692"/>
    </source>
</evidence>
<comment type="caution">
    <text evidence="9">The sequence shown here is derived from an EMBL/GenBank/DDBJ whole genome shotgun (WGS) entry which is preliminary data.</text>
</comment>
<dbReference type="PANTHER" id="PTHR32234:SF0">
    <property type="entry name" value="THIOL:DISULFIDE INTERCHANGE PROTEIN DSBD"/>
    <property type="match status" value="1"/>
</dbReference>
<feature type="transmembrane region" description="Helical" evidence="7">
    <location>
        <begin position="364"/>
        <end position="382"/>
    </location>
</feature>
<dbReference type="Pfam" id="PF13098">
    <property type="entry name" value="Thioredoxin_2"/>
    <property type="match status" value="1"/>
</dbReference>
<dbReference type="RefSeq" id="WP_124134039.1">
    <property type="nucleotide sequence ID" value="NZ_QURW01000006.1"/>
</dbReference>
<dbReference type="CDD" id="cd02953">
    <property type="entry name" value="DsbDgamma"/>
    <property type="match status" value="1"/>
</dbReference>
<dbReference type="InterPro" id="IPR035671">
    <property type="entry name" value="DsbD_gamma"/>
</dbReference>
<organism evidence="9 10">
    <name type="scientific">Campylobacter hepaticus</name>
    <dbReference type="NCBI Taxonomy" id="1813019"/>
    <lineage>
        <taxon>Bacteria</taxon>
        <taxon>Pseudomonadati</taxon>
        <taxon>Campylobacterota</taxon>
        <taxon>Epsilonproteobacteria</taxon>
        <taxon>Campylobacterales</taxon>
        <taxon>Campylobacteraceae</taxon>
        <taxon>Campylobacter</taxon>
    </lineage>
</organism>
<dbReference type="SUPFAM" id="SSF74863">
    <property type="entry name" value="Thiol:disulfide interchange protein DsbD, N-terminal domain (DsbD-alpha)"/>
    <property type="match status" value="1"/>
</dbReference>
<dbReference type="Gene3D" id="2.60.40.1250">
    <property type="entry name" value="Thiol:disulfide interchange protein DsbD, N-terminal domain"/>
    <property type="match status" value="1"/>
</dbReference>
<keyword evidence="9" id="KW-0560">Oxidoreductase</keyword>
<evidence type="ECO:0000259" key="8">
    <source>
        <dbReference type="PROSITE" id="PS51352"/>
    </source>
</evidence>
<dbReference type="Proteomes" id="UP000286095">
    <property type="component" value="Unassembled WGS sequence"/>
</dbReference>
<keyword evidence="2" id="KW-1003">Cell membrane</keyword>
<dbReference type="NCBIfam" id="NF001419">
    <property type="entry name" value="PRK00293.1"/>
    <property type="match status" value="1"/>
</dbReference>
<dbReference type="AlphaFoldDB" id="A0A424Z147"/>
<dbReference type="SUPFAM" id="SSF52833">
    <property type="entry name" value="Thioredoxin-like"/>
    <property type="match status" value="1"/>
</dbReference>
<feature type="transmembrane region" description="Helical" evidence="7">
    <location>
        <begin position="212"/>
        <end position="236"/>
    </location>
</feature>
<comment type="subcellular location">
    <subcellularLocation>
        <location evidence="1">Cell membrane</location>
        <topology evidence="1">Multi-pass membrane protein</topology>
    </subcellularLocation>
</comment>
<proteinExistence type="predicted"/>
<feature type="transmembrane region" description="Helical" evidence="7">
    <location>
        <begin position="289"/>
        <end position="319"/>
    </location>
</feature>
<dbReference type="STRING" id="1813019.A2J15_01035"/>
<sequence length="568" mass="64339">MRFISILLLSLSLCFASILSLNEAFNIKSNSYNSSISIDINLGKDIYLYSNKLKLYINEKDISSLINLPQSIKKDNENIYDQNINLALPNLLLERFVKNEINLIKLEFQGCSKQGLCYNPQTWYFDLEYNNNIFKISKPYKMQTTKQEIKIDSEENAIAHFLATDNLFWILLSFFGYGLLLSLTPCILPMIPILSSLIVAKIGSNTSKKHSFFLSFIYVFFMSLAYALAGVIASILGASLQGILQKPIILILFALIFIIFAFAMFGVFRFELPLKFQNFIHKKSEKGKGILGIATMGFLSALIVGPCVAAPLAGALIYIANTGNALLGASALFIMSFGMGIPLLFIGLGLGFLKPDYWMQKVKIFFGFIMLAMAIWILSRIIKIDYILIAYGILGVFFSVFMGIFEKSYTTISKIKKSILILVLTYSLSLFLGGIFGSKNILNPFNINFNPQSKSILNYTYINTLEQLKEEIQTNTKPLMLDFTASWCENCKLLDELTFSDERIIKKMQNYKLIKIDVSENNSEQIKIMKEFQVFGPPVLIFFKNQEEKLKITGFINANDLLQKLEQL</sequence>
<gene>
    <name evidence="9" type="primary">dsbD</name>
    <name evidence="9" type="ORF">DZD40_03130</name>
</gene>
<protein>
    <submittedName>
        <fullName evidence="9">Protein-disulfide reductase DsbD</fullName>
        <ecNumber evidence="9">1.8.1.8</ecNumber>
    </submittedName>
</protein>
<feature type="transmembrane region" description="Helical" evidence="7">
    <location>
        <begin position="388"/>
        <end position="406"/>
    </location>
</feature>
<dbReference type="InterPro" id="IPR028250">
    <property type="entry name" value="DsbDN"/>
</dbReference>